<keyword evidence="5" id="KW-0067">ATP-binding</keyword>
<dbReference type="GO" id="GO:0005524">
    <property type="term" value="F:ATP binding"/>
    <property type="evidence" value="ECO:0007669"/>
    <property type="project" value="UniProtKB-KW"/>
</dbReference>
<comment type="subcellular location">
    <subcellularLocation>
        <location evidence="1">Nucleus</location>
    </subcellularLocation>
</comment>
<dbReference type="PANTHER" id="PTHR12172">
    <property type="entry name" value="CELL CYCLE CHECKPOINT PROTEIN RAD17"/>
    <property type="match status" value="1"/>
</dbReference>
<organism evidence="9 10">
    <name type="scientific">Rhizoctonia solani</name>
    <dbReference type="NCBI Taxonomy" id="456999"/>
    <lineage>
        <taxon>Eukaryota</taxon>
        <taxon>Fungi</taxon>
        <taxon>Dikarya</taxon>
        <taxon>Basidiomycota</taxon>
        <taxon>Agaricomycotina</taxon>
        <taxon>Agaricomycetes</taxon>
        <taxon>Cantharellales</taxon>
        <taxon>Ceratobasidiaceae</taxon>
        <taxon>Rhizoctonia</taxon>
    </lineage>
</organism>
<feature type="compositionally biased region" description="Basic and acidic residues" evidence="8">
    <location>
        <begin position="720"/>
        <end position="735"/>
    </location>
</feature>
<dbReference type="GO" id="GO:0003689">
    <property type="term" value="F:DNA clamp loader activity"/>
    <property type="evidence" value="ECO:0007669"/>
    <property type="project" value="TreeGrafter"/>
</dbReference>
<protein>
    <recommendedName>
        <fullName evidence="11">Cell cycle checkpoint protein RAD17</fullName>
    </recommendedName>
</protein>
<keyword evidence="6" id="KW-0539">Nucleus</keyword>
<reference evidence="9" key="1">
    <citation type="submission" date="2021-01" db="EMBL/GenBank/DDBJ databases">
        <authorList>
            <person name="Kaushik A."/>
        </authorList>
    </citation>
    <scope>NUCLEOTIDE SEQUENCE</scope>
    <source>
        <strain evidence="9">AG4-R118</strain>
    </source>
</reference>
<keyword evidence="3" id="KW-0547">Nucleotide-binding</keyword>
<evidence type="ECO:0000256" key="2">
    <source>
        <dbReference type="ARBA" id="ARBA00006168"/>
    </source>
</evidence>
<dbReference type="Gene3D" id="3.40.50.300">
    <property type="entry name" value="P-loop containing nucleotide triphosphate hydrolases"/>
    <property type="match status" value="1"/>
</dbReference>
<evidence type="ECO:0000256" key="5">
    <source>
        <dbReference type="ARBA" id="ARBA00022840"/>
    </source>
</evidence>
<evidence type="ECO:0000313" key="9">
    <source>
        <dbReference type="EMBL" id="CAE6410342.1"/>
    </source>
</evidence>
<evidence type="ECO:0000256" key="6">
    <source>
        <dbReference type="ARBA" id="ARBA00023242"/>
    </source>
</evidence>
<feature type="region of interest" description="Disordered" evidence="8">
    <location>
        <begin position="720"/>
        <end position="743"/>
    </location>
</feature>
<dbReference type="GO" id="GO:0006281">
    <property type="term" value="P:DNA repair"/>
    <property type="evidence" value="ECO:0007669"/>
    <property type="project" value="InterPro"/>
</dbReference>
<dbReference type="SUPFAM" id="SSF52540">
    <property type="entry name" value="P-loop containing nucleoside triphosphate hydrolases"/>
    <property type="match status" value="1"/>
</dbReference>
<dbReference type="Pfam" id="PF03215">
    <property type="entry name" value="Rad17"/>
    <property type="match status" value="1"/>
</dbReference>
<dbReference type="GO" id="GO:0005634">
    <property type="term" value="C:nucleus"/>
    <property type="evidence" value="ECO:0007669"/>
    <property type="project" value="UniProtKB-SubCell"/>
</dbReference>
<comment type="similarity">
    <text evidence="2">Belongs to the rad17/RAD24 family.</text>
</comment>
<evidence type="ECO:0000256" key="4">
    <source>
        <dbReference type="ARBA" id="ARBA00022763"/>
    </source>
</evidence>
<dbReference type="GO" id="GO:0003682">
    <property type="term" value="F:chromatin binding"/>
    <property type="evidence" value="ECO:0007669"/>
    <property type="project" value="TreeGrafter"/>
</dbReference>
<gene>
    <name evidence="9" type="ORF">RDB_LOCUS11177</name>
</gene>
<sequence>MTNLTILTLNCSTMARKAAASPTRVPRKRPLKRSILSSDSLFGFGTQSSSSSTRQLSVPRFNLSQGTSRSPQAQVIDLTEGDEEPPAMSTPPIPVPVAKRPRRMSPSPLASPPAPPKILEVRESDEGHSGESRDTPSDGESLWVDLHAPETQETLAVHPRKVEDVRRWLGEALTGGPTGKLRKYRRILVLTGPSGSGKTATLRVLAKEFEAELVEWHASSDEFSMGGDYDYESATAKLALFLERAGAYGSLSFNPIFDPSVRPGAKSDQNQPGSKHKLLLLEDFPSLSHPRVRSTFHAALARFAEAAPPSSATLSSLTYPPLVLIISDAGLRADDTAPYSSSHKDDVLDIRTVLPPALLGSHYVTQIKFNPVAATFMRKALISVISSHLSLPSSSNAKSKANILPKETIDALIEAASGDIRSAITGVQFAFTVAGKSALEETSGQKKSKPKGKGGAKAERDATLKAMFSAITRREQALALFHLLGKVFYNKRFGDPEEPGEAPVSPAKPLPSHLSEFERRPSKVDVTALHADSPVDASLFSLYIQQNYTQFCNEIEECYGLADALSEADGGMGILDDNLAISSALAQHTFQHIARSALLSLPSPVPRRSQVVRKPAWFAARAKEREGEGAVEDAKQWLIERGGTDGLGCGYWDRKGVVLDAGSLLGRLGAQGPPSAQLFTQLRWDVGSQQATDTLDEGETVTAGVDVAEADIEAMEKRAAGVGKVKEEKKEKGYLSDDDIDEF</sequence>
<feature type="compositionally biased region" description="Low complexity" evidence="8">
    <location>
        <begin position="41"/>
        <end position="57"/>
    </location>
</feature>
<feature type="compositionally biased region" description="Polar residues" evidence="8">
    <location>
        <begin position="62"/>
        <end position="73"/>
    </location>
</feature>
<dbReference type="InterPro" id="IPR004582">
    <property type="entry name" value="Checkpoint_prot_Rad17_Rad24"/>
</dbReference>
<evidence type="ECO:0000313" key="10">
    <source>
        <dbReference type="Proteomes" id="UP000663888"/>
    </source>
</evidence>
<dbReference type="InterPro" id="IPR027417">
    <property type="entry name" value="P-loop_NTPase"/>
</dbReference>
<evidence type="ECO:0008006" key="11">
    <source>
        <dbReference type="Google" id="ProtNLM"/>
    </source>
</evidence>
<accession>A0A8H2WVH2</accession>
<evidence type="ECO:0000256" key="7">
    <source>
        <dbReference type="ARBA" id="ARBA00023306"/>
    </source>
</evidence>
<keyword evidence="7" id="KW-0131">Cell cycle</keyword>
<dbReference type="Proteomes" id="UP000663888">
    <property type="component" value="Unassembled WGS sequence"/>
</dbReference>
<comment type="caution">
    <text evidence="9">The sequence shown here is derived from an EMBL/GenBank/DDBJ whole genome shotgun (WGS) entry which is preliminary data.</text>
</comment>
<dbReference type="GO" id="GO:0000077">
    <property type="term" value="P:DNA damage checkpoint signaling"/>
    <property type="evidence" value="ECO:0007669"/>
    <property type="project" value="TreeGrafter"/>
</dbReference>
<dbReference type="EMBL" id="CAJMWX010000258">
    <property type="protein sequence ID" value="CAE6410342.1"/>
    <property type="molecule type" value="Genomic_DNA"/>
</dbReference>
<dbReference type="AlphaFoldDB" id="A0A8H2WVH2"/>
<dbReference type="GO" id="GO:0033314">
    <property type="term" value="P:mitotic DNA replication checkpoint signaling"/>
    <property type="evidence" value="ECO:0007669"/>
    <property type="project" value="TreeGrafter"/>
</dbReference>
<proteinExistence type="inferred from homology"/>
<dbReference type="PANTHER" id="PTHR12172:SF0">
    <property type="entry name" value="CELL CYCLE CHECKPOINT PROTEIN RAD17"/>
    <property type="match status" value="1"/>
</dbReference>
<keyword evidence="4" id="KW-0227">DNA damage</keyword>
<evidence type="ECO:0000256" key="3">
    <source>
        <dbReference type="ARBA" id="ARBA00022741"/>
    </source>
</evidence>
<evidence type="ECO:0000256" key="8">
    <source>
        <dbReference type="SAM" id="MobiDB-lite"/>
    </source>
</evidence>
<name>A0A8H2WVH2_9AGAM</name>
<feature type="region of interest" description="Disordered" evidence="8">
    <location>
        <begin position="41"/>
        <end position="118"/>
    </location>
</feature>
<evidence type="ECO:0000256" key="1">
    <source>
        <dbReference type="ARBA" id="ARBA00004123"/>
    </source>
</evidence>